<dbReference type="AlphaFoldDB" id="A0A9P8RNI0"/>
<dbReference type="OrthoDB" id="303107at2759"/>
<comment type="caution">
    <text evidence="2">The sequence shown here is derived from an EMBL/GenBank/DDBJ whole genome shotgun (WGS) entry which is preliminary data.</text>
</comment>
<accession>A0A9P8RNI0</accession>
<gene>
    <name evidence="2" type="ORF">BKA67DRAFT_580362</name>
</gene>
<evidence type="ECO:0000313" key="3">
    <source>
        <dbReference type="Proteomes" id="UP000758603"/>
    </source>
</evidence>
<evidence type="ECO:0000256" key="1">
    <source>
        <dbReference type="SAM" id="Coils"/>
    </source>
</evidence>
<dbReference type="Proteomes" id="UP000758603">
    <property type="component" value="Unassembled WGS sequence"/>
</dbReference>
<keyword evidence="3" id="KW-1185">Reference proteome</keyword>
<feature type="coiled-coil region" evidence="1">
    <location>
        <begin position="221"/>
        <end position="248"/>
    </location>
</feature>
<dbReference type="RefSeq" id="XP_045953224.1">
    <property type="nucleotide sequence ID" value="XM_046103849.1"/>
</dbReference>
<reference evidence="2" key="1">
    <citation type="journal article" date="2021" name="Nat. Commun.">
        <title>Genetic determinants of endophytism in the Arabidopsis root mycobiome.</title>
        <authorList>
            <person name="Mesny F."/>
            <person name="Miyauchi S."/>
            <person name="Thiergart T."/>
            <person name="Pickel B."/>
            <person name="Atanasova L."/>
            <person name="Karlsson M."/>
            <person name="Huettel B."/>
            <person name="Barry K.W."/>
            <person name="Haridas S."/>
            <person name="Chen C."/>
            <person name="Bauer D."/>
            <person name="Andreopoulos W."/>
            <person name="Pangilinan J."/>
            <person name="LaButti K."/>
            <person name="Riley R."/>
            <person name="Lipzen A."/>
            <person name="Clum A."/>
            <person name="Drula E."/>
            <person name="Henrissat B."/>
            <person name="Kohler A."/>
            <person name="Grigoriev I.V."/>
            <person name="Martin F.M."/>
            <person name="Hacquard S."/>
        </authorList>
    </citation>
    <scope>NUCLEOTIDE SEQUENCE</scope>
    <source>
        <strain evidence="2">MPI-SDFR-AT-0073</strain>
    </source>
</reference>
<organism evidence="2 3">
    <name type="scientific">Truncatella angustata</name>
    <dbReference type="NCBI Taxonomy" id="152316"/>
    <lineage>
        <taxon>Eukaryota</taxon>
        <taxon>Fungi</taxon>
        <taxon>Dikarya</taxon>
        <taxon>Ascomycota</taxon>
        <taxon>Pezizomycotina</taxon>
        <taxon>Sordariomycetes</taxon>
        <taxon>Xylariomycetidae</taxon>
        <taxon>Amphisphaeriales</taxon>
        <taxon>Sporocadaceae</taxon>
        <taxon>Truncatella</taxon>
    </lineage>
</organism>
<protein>
    <submittedName>
        <fullName evidence="2">Uncharacterized protein</fullName>
    </submittedName>
</protein>
<name>A0A9P8RNI0_9PEZI</name>
<proteinExistence type="predicted"/>
<keyword evidence="1" id="KW-0175">Coiled coil</keyword>
<evidence type="ECO:0000313" key="2">
    <source>
        <dbReference type="EMBL" id="KAH6646710.1"/>
    </source>
</evidence>
<dbReference type="EMBL" id="JAGPXC010000009">
    <property type="protein sequence ID" value="KAH6646710.1"/>
    <property type="molecule type" value="Genomic_DNA"/>
</dbReference>
<sequence>MAGESKKPSLLKRKRVWSPEDVIQLSAWLDYSLREGIDFDTTIVNHLKIKVHKDFSLQQARRRLKLEWENLGHDDSKSSDDLYRQGTACLFHLTSEERDLIQQAVDNIGPSSVKYRLRGTSTTLRSQSQSVSIAHHPSEASTLSTVSTIGPAEFDSAASVHGDGHIERELSDYVSSTSTPLLLQVQPQGRVASQDSRFSDIKVESSTTDRSFEVDLPLSAAVDTDNQLQALQQELSKVRRTSHTSEARVGYLQNEVFNLNDQLWASRNEYKELRHRTRAAATSRGDTSLLTILQDENAALKKTLLLMQNSRQEIKELKTSGLGPSDTNIRKEYFLLYNDILDSCSSLSHNGLLVERFSATEDSGNGRPVISVWADRVSGLDLTRMLRQSSELAILRIDVLRSLVAAGLCSLIFELPLSQLASTESPLLQHYRKQLLSRDGVEALQQLDVLAYKSLMSDETFESCVIEEKAKSVSEYLCHALQDLIAPHIEIEILPAAFFEHAIQSALRLKFQLHLSGRSFLWVFAKPGDIFNFRIMDTKCNLPEGPGSARGNKYLKQHAADNSNNHKVVKLCIFPTLYSEKSSKHDASEYRPVVQTVFNSQERLEDPDSFQLICKAVVLL</sequence>
<dbReference type="GeneID" id="70132740"/>